<feature type="transmembrane region" description="Helical" evidence="5">
    <location>
        <begin position="63"/>
        <end position="80"/>
    </location>
</feature>
<evidence type="ECO:0000256" key="3">
    <source>
        <dbReference type="ARBA" id="ARBA00022989"/>
    </source>
</evidence>
<gene>
    <name evidence="7" type="ORF">GCM10023346_20600</name>
</gene>
<evidence type="ECO:0000256" key="4">
    <source>
        <dbReference type="ARBA" id="ARBA00023136"/>
    </source>
</evidence>
<comment type="subcellular location">
    <subcellularLocation>
        <location evidence="1">Cell membrane</location>
        <topology evidence="1">Multi-pass membrane protein</topology>
    </subcellularLocation>
</comment>
<sequence length="200" mass="20848">MWIGYTASSTAIYFVITWTPQLVSTASGSTETGTLVGTMISIGTFVAAILFTLIVLRVSPTKVCWIAAAIAAIAQLAFALTLTNGAAIAAAVLLGMSLQAVQAAYLASCTRLYPTLIRARAEGLMMGLSRVGTILVPLLVGYVLSIIPPQTMYLLASVFVVLAASAAFALWSTTRRELEIPGEEPAAAEPGLVLPTPSGR</sequence>
<name>A0ABP9SF82_9MICC</name>
<feature type="transmembrane region" description="Helical" evidence="5">
    <location>
        <begin position="86"/>
        <end position="107"/>
    </location>
</feature>
<dbReference type="InterPro" id="IPR011701">
    <property type="entry name" value="MFS"/>
</dbReference>
<dbReference type="InterPro" id="IPR020846">
    <property type="entry name" value="MFS_dom"/>
</dbReference>
<feature type="transmembrane region" description="Helical" evidence="5">
    <location>
        <begin position="35"/>
        <end position="56"/>
    </location>
</feature>
<dbReference type="Gene3D" id="1.20.1250.20">
    <property type="entry name" value="MFS general substrate transporter like domains"/>
    <property type="match status" value="1"/>
</dbReference>
<keyword evidence="3 5" id="KW-1133">Transmembrane helix</keyword>
<feature type="transmembrane region" description="Helical" evidence="5">
    <location>
        <begin position="153"/>
        <end position="171"/>
    </location>
</feature>
<keyword evidence="4 5" id="KW-0472">Membrane</keyword>
<evidence type="ECO:0000256" key="2">
    <source>
        <dbReference type="ARBA" id="ARBA00022692"/>
    </source>
</evidence>
<keyword evidence="8" id="KW-1185">Reference proteome</keyword>
<dbReference type="Proteomes" id="UP001500200">
    <property type="component" value="Unassembled WGS sequence"/>
</dbReference>
<evidence type="ECO:0000259" key="6">
    <source>
        <dbReference type="PROSITE" id="PS50850"/>
    </source>
</evidence>
<accession>A0ABP9SF82</accession>
<feature type="domain" description="Major facilitator superfamily (MFS) profile" evidence="6">
    <location>
        <begin position="1"/>
        <end position="175"/>
    </location>
</feature>
<evidence type="ECO:0000313" key="8">
    <source>
        <dbReference type="Proteomes" id="UP001500200"/>
    </source>
</evidence>
<dbReference type="Pfam" id="PF07690">
    <property type="entry name" value="MFS_1"/>
    <property type="match status" value="1"/>
</dbReference>
<evidence type="ECO:0000256" key="5">
    <source>
        <dbReference type="SAM" id="Phobius"/>
    </source>
</evidence>
<organism evidence="7 8">
    <name type="scientific">Arthrobacter gyeryongensis</name>
    <dbReference type="NCBI Taxonomy" id="1650592"/>
    <lineage>
        <taxon>Bacteria</taxon>
        <taxon>Bacillati</taxon>
        <taxon>Actinomycetota</taxon>
        <taxon>Actinomycetes</taxon>
        <taxon>Micrococcales</taxon>
        <taxon>Micrococcaceae</taxon>
        <taxon>Arthrobacter</taxon>
    </lineage>
</organism>
<dbReference type="SUPFAM" id="SSF103473">
    <property type="entry name" value="MFS general substrate transporter"/>
    <property type="match status" value="1"/>
</dbReference>
<dbReference type="PROSITE" id="PS50850">
    <property type="entry name" value="MFS"/>
    <property type="match status" value="1"/>
</dbReference>
<dbReference type="RefSeq" id="WP_345449239.1">
    <property type="nucleotide sequence ID" value="NZ_BAABKK010000011.1"/>
</dbReference>
<feature type="transmembrane region" description="Helical" evidence="5">
    <location>
        <begin position="128"/>
        <end position="147"/>
    </location>
</feature>
<evidence type="ECO:0000313" key="7">
    <source>
        <dbReference type="EMBL" id="GAA5194059.1"/>
    </source>
</evidence>
<evidence type="ECO:0000256" key="1">
    <source>
        <dbReference type="ARBA" id="ARBA00004651"/>
    </source>
</evidence>
<keyword evidence="2 5" id="KW-0812">Transmembrane</keyword>
<proteinExistence type="predicted"/>
<dbReference type="InterPro" id="IPR036259">
    <property type="entry name" value="MFS_trans_sf"/>
</dbReference>
<dbReference type="EMBL" id="BAABKK010000011">
    <property type="protein sequence ID" value="GAA5194059.1"/>
    <property type="molecule type" value="Genomic_DNA"/>
</dbReference>
<comment type="caution">
    <text evidence="7">The sequence shown here is derived from an EMBL/GenBank/DDBJ whole genome shotgun (WGS) entry which is preliminary data.</text>
</comment>
<protein>
    <recommendedName>
        <fullName evidence="6">Major facilitator superfamily (MFS) profile domain-containing protein</fullName>
    </recommendedName>
</protein>
<reference evidence="8" key="1">
    <citation type="journal article" date="2019" name="Int. J. Syst. Evol. Microbiol.">
        <title>The Global Catalogue of Microorganisms (GCM) 10K type strain sequencing project: providing services to taxonomists for standard genome sequencing and annotation.</title>
        <authorList>
            <consortium name="The Broad Institute Genomics Platform"/>
            <consortium name="The Broad Institute Genome Sequencing Center for Infectious Disease"/>
            <person name="Wu L."/>
            <person name="Ma J."/>
        </authorList>
    </citation>
    <scope>NUCLEOTIDE SEQUENCE [LARGE SCALE GENOMIC DNA]</scope>
    <source>
        <strain evidence="8">JCM 18514</strain>
    </source>
</reference>